<evidence type="ECO:0000256" key="2">
    <source>
        <dbReference type="SAM" id="SignalP"/>
    </source>
</evidence>
<evidence type="ECO:0000256" key="1">
    <source>
        <dbReference type="SAM" id="MobiDB-lite"/>
    </source>
</evidence>
<feature type="signal peptide" evidence="2">
    <location>
        <begin position="1"/>
        <end position="17"/>
    </location>
</feature>
<organism evidence="3">
    <name type="scientific">Rosellinia necatrix</name>
    <name type="common">White root-rot fungus</name>
    <dbReference type="NCBI Taxonomy" id="77044"/>
    <lineage>
        <taxon>Eukaryota</taxon>
        <taxon>Fungi</taxon>
        <taxon>Dikarya</taxon>
        <taxon>Ascomycota</taxon>
        <taxon>Pezizomycotina</taxon>
        <taxon>Sordariomycetes</taxon>
        <taxon>Xylariomycetidae</taxon>
        <taxon>Xylariales</taxon>
        <taxon>Xylariaceae</taxon>
        <taxon>Rosellinia</taxon>
    </lineage>
</organism>
<dbReference type="OrthoDB" id="4760934at2759"/>
<sequence length="155" mass="15587">MRHLALLLLSLAALDNALPQAGTTTCLPTMTWPGEASSSGGGGGGSGSSSSTATNTATSASPSSSSSSTEPRADPPPAMKTLPLCCCCLSGPPFDFDGPASPRYLGDCSKAGTRDVCGSGYTGASGFAMRGLEGHPEQIYARCSVSRCGPMRFVD</sequence>
<dbReference type="Proteomes" id="UP000054516">
    <property type="component" value="Unassembled WGS sequence"/>
</dbReference>
<name>A0A1W2TQ37_ROSNE</name>
<evidence type="ECO:0000313" key="3">
    <source>
        <dbReference type="EMBL" id="GAP90524.1"/>
    </source>
</evidence>
<feature type="chain" id="PRO_5010719024" evidence="2">
    <location>
        <begin position="18"/>
        <end position="155"/>
    </location>
</feature>
<feature type="compositionally biased region" description="Low complexity" evidence="1">
    <location>
        <begin position="48"/>
        <end position="69"/>
    </location>
</feature>
<reference evidence="3" key="1">
    <citation type="submission" date="2016-03" db="EMBL/GenBank/DDBJ databases">
        <title>Draft genome sequence of Rosellinia necatrix.</title>
        <authorList>
            <person name="Kanematsu S."/>
        </authorList>
    </citation>
    <scope>NUCLEOTIDE SEQUENCE [LARGE SCALE GENOMIC DNA]</scope>
    <source>
        <strain evidence="3">W97</strain>
    </source>
</reference>
<gene>
    <name evidence="3" type="ORF">SAMD00023353_5000070</name>
</gene>
<protein>
    <submittedName>
        <fullName evidence="3">Uncharacterized protein</fullName>
    </submittedName>
</protein>
<keyword evidence="2" id="KW-0732">Signal</keyword>
<accession>A0A1W2TQ37</accession>
<keyword evidence="4" id="KW-1185">Reference proteome</keyword>
<dbReference type="AlphaFoldDB" id="A0A1W2TQ37"/>
<proteinExistence type="predicted"/>
<dbReference type="EMBL" id="DF977495">
    <property type="protein sequence ID" value="GAP90524.1"/>
    <property type="molecule type" value="Genomic_DNA"/>
</dbReference>
<feature type="region of interest" description="Disordered" evidence="1">
    <location>
        <begin position="29"/>
        <end position="76"/>
    </location>
</feature>
<evidence type="ECO:0000313" key="4">
    <source>
        <dbReference type="Proteomes" id="UP000054516"/>
    </source>
</evidence>